<dbReference type="PANTHER" id="PTHR11206">
    <property type="entry name" value="MULTIDRUG RESISTANCE PROTEIN"/>
    <property type="match status" value="1"/>
</dbReference>
<evidence type="ECO:0000313" key="4">
    <source>
        <dbReference type="EMBL" id="MBA0573954.1"/>
    </source>
</evidence>
<name>A0A7J8NAU7_9ROSI</name>
<feature type="chain" id="PRO_5029553625" evidence="3">
    <location>
        <begin position="23"/>
        <end position="144"/>
    </location>
</feature>
<evidence type="ECO:0000256" key="3">
    <source>
        <dbReference type="SAM" id="SignalP"/>
    </source>
</evidence>
<dbReference type="Proteomes" id="UP000593572">
    <property type="component" value="Unassembled WGS sequence"/>
</dbReference>
<dbReference type="EMBL" id="JABEZX010000013">
    <property type="protein sequence ID" value="MBA0573954.1"/>
    <property type="molecule type" value="Genomic_DNA"/>
</dbReference>
<dbReference type="GO" id="GO:0015297">
    <property type="term" value="F:antiporter activity"/>
    <property type="evidence" value="ECO:0007669"/>
    <property type="project" value="InterPro"/>
</dbReference>
<feature type="transmembrane region" description="Helical" evidence="2">
    <location>
        <begin position="46"/>
        <end position="63"/>
    </location>
</feature>
<protein>
    <submittedName>
        <fullName evidence="4">Uncharacterized protein</fullName>
    </submittedName>
</protein>
<organism evidence="4 5">
    <name type="scientific">Gossypium lobatum</name>
    <dbReference type="NCBI Taxonomy" id="34289"/>
    <lineage>
        <taxon>Eukaryota</taxon>
        <taxon>Viridiplantae</taxon>
        <taxon>Streptophyta</taxon>
        <taxon>Embryophyta</taxon>
        <taxon>Tracheophyta</taxon>
        <taxon>Spermatophyta</taxon>
        <taxon>Magnoliopsida</taxon>
        <taxon>eudicotyledons</taxon>
        <taxon>Gunneridae</taxon>
        <taxon>Pentapetalae</taxon>
        <taxon>rosids</taxon>
        <taxon>malvids</taxon>
        <taxon>Malvales</taxon>
        <taxon>Malvaceae</taxon>
        <taxon>Malvoideae</taxon>
        <taxon>Gossypium</taxon>
    </lineage>
</organism>
<reference evidence="4 5" key="1">
    <citation type="journal article" date="2019" name="Genome Biol. Evol.">
        <title>Insights into the evolution of the New World diploid cottons (Gossypium, subgenus Houzingenia) based on genome sequencing.</title>
        <authorList>
            <person name="Grover C.E."/>
            <person name="Arick M.A. 2nd"/>
            <person name="Thrash A."/>
            <person name="Conover J.L."/>
            <person name="Sanders W.S."/>
            <person name="Peterson D.G."/>
            <person name="Frelichowski J.E."/>
            <person name="Scheffler J.A."/>
            <person name="Scheffler B.E."/>
            <person name="Wendel J.F."/>
        </authorList>
    </citation>
    <scope>NUCLEOTIDE SEQUENCE [LARGE SCALE GENOMIC DNA]</scope>
    <source>
        <strain evidence="4">157</strain>
        <tissue evidence="4">Leaf</tissue>
    </source>
</reference>
<dbReference type="GO" id="GO:0016020">
    <property type="term" value="C:membrane"/>
    <property type="evidence" value="ECO:0007669"/>
    <property type="project" value="InterPro"/>
</dbReference>
<evidence type="ECO:0000313" key="5">
    <source>
        <dbReference type="Proteomes" id="UP000593572"/>
    </source>
</evidence>
<dbReference type="GO" id="GO:0042910">
    <property type="term" value="F:xenobiotic transmembrane transporter activity"/>
    <property type="evidence" value="ECO:0007669"/>
    <property type="project" value="InterPro"/>
</dbReference>
<keyword evidence="2" id="KW-0812">Transmembrane</keyword>
<keyword evidence="2" id="KW-1133">Transmembrane helix</keyword>
<evidence type="ECO:0000256" key="1">
    <source>
        <dbReference type="ARBA" id="ARBA00010199"/>
    </source>
</evidence>
<accession>A0A7J8NAU7</accession>
<feature type="signal peptide" evidence="3">
    <location>
        <begin position="1"/>
        <end position="22"/>
    </location>
</feature>
<dbReference type="InterPro" id="IPR002528">
    <property type="entry name" value="MATE_fam"/>
</dbReference>
<feature type="transmembrane region" description="Helical" evidence="2">
    <location>
        <begin position="102"/>
        <end position="124"/>
    </location>
</feature>
<dbReference type="Pfam" id="PF01554">
    <property type="entry name" value="MatE"/>
    <property type="match status" value="1"/>
</dbReference>
<dbReference type="AlphaFoldDB" id="A0A7J8NAU7"/>
<proteinExistence type="inferred from homology"/>
<evidence type="ECO:0000256" key="2">
    <source>
        <dbReference type="SAM" id="Phobius"/>
    </source>
</evidence>
<feature type="transmembrane region" description="Helical" evidence="2">
    <location>
        <begin position="75"/>
        <end position="96"/>
    </location>
</feature>
<keyword evidence="5" id="KW-1185">Reference proteome</keyword>
<gene>
    <name evidence="4" type="ORF">Golob_001201</name>
</gene>
<sequence length="144" mass="15850">MTVTLKLSILLALVVVLTLALGHDIWAGFFSDSHSIIKQFAQLTPLLIVSIVIDAIQGVLSGVARGCGWQRLPVLVNLGAFYFIGMPIASVLGFKFKLYVKGLWIGLICGLSCQACTLVLITFYRKWTKYEVSEENIKETQVSV</sequence>
<comment type="similarity">
    <text evidence="1">Belongs to the multi antimicrobial extrusion (MATE) (TC 2.A.66.1) family.</text>
</comment>
<comment type="caution">
    <text evidence="4">The sequence shown here is derived from an EMBL/GenBank/DDBJ whole genome shotgun (WGS) entry which is preliminary data.</text>
</comment>
<keyword evidence="3" id="KW-0732">Signal</keyword>
<keyword evidence="2" id="KW-0472">Membrane</keyword>